<dbReference type="AlphaFoldDB" id="A0A1M4UWM6"/>
<name>A0A1M4UWM6_9FIRM</name>
<gene>
    <name evidence="1" type="ORF">SAMN02745133_00784</name>
</gene>
<dbReference type="InterPro" id="IPR043129">
    <property type="entry name" value="ATPase_NBD"/>
</dbReference>
<dbReference type="Gene3D" id="3.30.420.40">
    <property type="match status" value="2"/>
</dbReference>
<keyword evidence="2" id="KW-1185">Reference proteome</keyword>
<dbReference type="SUPFAM" id="SSF53067">
    <property type="entry name" value="Actin-like ATPase domain"/>
    <property type="match status" value="2"/>
</dbReference>
<dbReference type="NCBIfam" id="TIGR01175">
    <property type="entry name" value="pilM"/>
    <property type="match status" value="1"/>
</dbReference>
<dbReference type="Gene3D" id="3.30.1490.300">
    <property type="match status" value="1"/>
</dbReference>
<evidence type="ECO:0000313" key="2">
    <source>
        <dbReference type="Proteomes" id="UP000184148"/>
    </source>
</evidence>
<organism evidence="1 2">
    <name type="scientific">Desulforamulus putei DSM 12395</name>
    <dbReference type="NCBI Taxonomy" id="1121429"/>
    <lineage>
        <taxon>Bacteria</taxon>
        <taxon>Bacillati</taxon>
        <taxon>Bacillota</taxon>
        <taxon>Clostridia</taxon>
        <taxon>Eubacteriales</taxon>
        <taxon>Peptococcaceae</taxon>
        <taxon>Desulforamulus</taxon>
    </lineage>
</organism>
<reference evidence="2" key="1">
    <citation type="submission" date="2016-11" db="EMBL/GenBank/DDBJ databases">
        <authorList>
            <person name="Varghese N."/>
            <person name="Submissions S."/>
        </authorList>
    </citation>
    <scope>NUCLEOTIDE SEQUENCE [LARGE SCALE GENOMIC DNA]</scope>
    <source>
        <strain evidence="2">DSM 12395</strain>
    </source>
</reference>
<proteinExistence type="predicted"/>
<accession>A0A1M4UWM6</accession>
<dbReference type="Proteomes" id="UP000184148">
    <property type="component" value="Unassembled WGS sequence"/>
</dbReference>
<evidence type="ECO:0000313" key="1">
    <source>
        <dbReference type="EMBL" id="SHE61136.1"/>
    </source>
</evidence>
<dbReference type="Pfam" id="PF11104">
    <property type="entry name" value="PilM_2"/>
    <property type="match status" value="2"/>
</dbReference>
<dbReference type="InterPro" id="IPR050696">
    <property type="entry name" value="FtsA/MreB"/>
</dbReference>
<sequence length="348" mass="36896">MSVLCQIKPRYGAEWKSMGFFTNPGAVGVEIDTGVIRAVELKGSGRAVSLAAAGQIDIPLPAVSEGVVAQAAVVAGALRELWSRCGISKQRVVLGICNQNVFMRIATLPKIPEKKLAQALRFQAGQYFPVNISQLVFDYALLGEVSKAKAAELEVLLVASRRDIVQTNLQALEAAGLQTEILDISYLALLRTLSATQRSDTLVLVDIANGLTTIQLVSRGVPRFSRVIAHSLITYAGEADLALQEAALLSRPPDGDWLVTLANEIRSSVSYYLAQGNAGMVNSVLLSGRGARLKGLPERLQEELEVPVEVLDPLQNLSQSLPASGVDLGAAGADFAVCIGLALRGLGA</sequence>
<dbReference type="STRING" id="1121429.SAMN02745133_00784"/>
<dbReference type="CDD" id="cd24049">
    <property type="entry name" value="ASKHA_NBD_PilM"/>
    <property type="match status" value="1"/>
</dbReference>
<dbReference type="InterPro" id="IPR005883">
    <property type="entry name" value="PilM"/>
</dbReference>
<dbReference type="PANTHER" id="PTHR32432">
    <property type="entry name" value="CELL DIVISION PROTEIN FTSA-RELATED"/>
    <property type="match status" value="1"/>
</dbReference>
<dbReference type="EMBL" id="FQUY01000003">
    <property type="protein sequence ID" value="SHE61136.1"/>
    <property type="molecule type" value="Genomic_DNA"/>
</dbReference>
<dbReference type="PANTHER" id="PTHR32432:SF3">
    <property type="entry name" value="ETHANOLAMINE UTILIZATION PROTEIN EUTJ"/>
    <property type="match status" value="1"/>
</dbReference>
<dbReference type="PIRSF" id="PIRSF019169">
    <property type="entry name" value="PilM"/>
    <property type="match status" value="1"/>
</dbReference>
<protein>
    <submittedName>
        <fullName evidence="1">Type IV pilus assembly protein PilM</fullName>
    </submittedName>
</protein>